<comment type="caution">
    <text evidence="5">The sequence shown here is derived from an EMBL/GenBank/DDBJ whole genome shotgun (WGS) entry which is preliminary data.</text>
</comment>
<dbReference type="Proteomes" id="UP000663865">
    <property type="component" value="Unassembled WGS sequence"/>
</dbReference>
<accession>A0A821MGB0</accession>
<evidence type="ECO:0000313" key="5">
    <source>
        <dbReference type="EMBL" id="CAF4766971.1"/>
    </source>
</evidence>
<organism evidence="5 6">
    <name type="scientific">Rotaria socialis</name>
    <dbReference type="NCBI Taxonomy" id="392032"/>
    <lineage>
        <taxon>Eukaryota</taxon>
        <taxon>Metazoa</taxon>
        <taxon>Spiralia</taxon>
        <taxon>Gnathifera</taxon>
        <taxon>Rotifera</taxon>
        <taxon>Eurotatoria</taxon>
        <taxon>Bdelloidea</taxon>
        <taxon>Philodinida</taxon>
        <taxon>Philodinidae</taxon>
        <taxon>Rotaria</taxon>
    </lineage>
</organism>
<protein>
    <submittedName>
        <fullName evidence="5">Uncharacterized protein</fullName>
    </submittedName>
</protein>
<sequence>MVTQTYQYLWKIYFKSGTGELIIPSETKRKLSYSTTLPIWPKEIKTILVSSNKGKTNENEICLKFVNEQLNELQRQLKSYQQELNIRANDYQGYTLSIQEIIITYIQENLNSSLHKKIEHHVDLIYYDYHIRALKLEYFQHKPNEYQACFFLENRQINLV</sequence>
<reference evidence="5" key="1">
    <citation type="submission" date="2021-02" db="EMBL/GenBank/DDBJ databases">
        <authorList>
            <person name="Nowell W R."/>
        </authorList>
    </citation>
    <scope>NUCLEOTIDE SEQUENCE</scope>
</reference>
<dbReference type="EMBL" id="CAJOBS010001525">
    <property type="protein sequence ID" value="CAF4738912.1"/>
    <property type="molecule type" value="Genomic_DNA"/>
</dbReference>
<dbReference type="Proteomes" id="UP000663848">
    <property type="component" value="Unassembled WGS sequence"/>
</dbReference>
<dbReference type="Proteomes" id="UP000663838">
    <property type="component" value="Unassembled WGS sequence"/>
</dbReference>
<name>A0A821MGB0_9BILA</name>
<dbReference type="Proteomes" id="UP000663872">
    <property type="component" value="Unassembled WGS sequence"/>
</dbReference>
<evidence type="ECO:0000313" key="4">
    <source>
        <dbReference type="EMBL" id="CAF4738912.1"/>
    </source>
</evidence>
<evidence type="ECO:0000313" key="6">
    <source>
        <dbReference type="Proteomes" id="UP000663848"/>
    </source>
</evidence>
<evidence type="ECO:0000313" key="3">
    <source>
        <dbReference type="EMBL" id="CAF3629065.1"/>
    </source>
</evidence>
<proteinExistence type="predicted"/>
<gene>
    <name evidence="2" type="ORF">GRG538_LOCUS23671</name>
    <name evidence="3" type="ORF">KIK155_LOCUS22315</name>
    <name evidence="5" type="ORF">QYT958_LOCUS21944</name>
    <name evidence="4" type="ORF">TOA249_LOCUS19505</name>
</gene>
<keyword evidence="1" id="KW-0175">Coiled coil</keyword>
<dbReference type="EMBL" id="CAJOBR010004096">
    <property type="protein sequence ID" value="CAF4766971.1"/>
    <property type="molecule type" value="Genomic_DNA"/>
</dbReference>
<feature type="coiled-coil region" evidence="1">
    <location>
        <begin position="63"/>
        <end position="90"/>
    </location>
</feature>
<dbReference type="EMBL" id="CAJNYV010004005">
    <property type="protein sequence ID" value="CAF3629065.1"/>
    <property type="molecule type" value="Genomic_DNA"/>
</dbReference>
<dbReference type="EMBL" id="CAJNYT010003951">
    <property type="protein sequence ID" value="CAF3620929.1"/>
    <property type="molecule type" value="Genomic_DNA"/>
</dbReference>
<evidence type="ECO:0000256" key="1">
    <source>
        <dbReference type="SAM" id="Coils"/>
    </source>
</evidence>
<evidence type="ECO:0000313" key="2">
    <source>
        <dbReference type="EMBL" id="CAF3620929.1"/>
    </source>
</evidence>
<dbReference type="AlphaFoldDB" id="A0A821MGB0"/>